<reference evidence="2" key="1">
    <citation type="submission" date="2020-11" db="EMBL/GenBank/DDBJ databases">
        <title>Isolation and identification of active actinomycetes.</title>
        <authorList>
            <person name="Sun X."/>
        </authorList>
    </citation>
    <scope>NUCLEOTIDE SEQUENCE</scope>
    <source>
        <strain evidence="2">NEAU-A11</strain>
    </source>
</reference>
<protein>
    <submittedName>
        <fullName evidence="2">Uncharacterized protein</fullName>
    </submittedName>
</protein>
<keyword evidence="3" id="KW-1185">Reference proteome</keyword>
<evidence type="ECO:0000256" key="1">
    <source>
        <dbReference type="SAM" id="MobiDB-lite"/>
    </source>
</evidence>
<comment type="caution">
    <text evidence="2">The sequence shown here is derived from an EMBL/GenBank/DDBJ whole genome shotgun (WGS) entry which is preliminary data.</text>
</comment>
<dbReference type="Proteomes" id="UP000598146">
    <property type="component" value="Unassembled WGS sequence"/>
</dbReference>
<sequence length="135" mass="14756">MADEALAREVQELAWAWARRQPPGPQRMEVTTPYEPGLSHEQRRQAWLATLSGLHAVQAQIADLAETAASRAAEYGADYPDIGRAVGMTRQGARRRWPRLSALRGRGRAAAGAPAQTPPSVEALNDPIATTNWMM</sequence>
<organism evidence="2 3">
    <name type="scientific">Actinoplanes aureus</name>
    <dbReference type="NCBI Taxonomy" id="2792083"/>
    <lineage>
        <taxon>Bacteria</taxon>
        <taxon>Bacillati</taxon>
        <taxon>Actinomycetota</taxon>
        <taxon>Actinomycetes</taxon>
        <taxon>Micromonosporales</taxon>
        <taxon>Micromonosporaceae</taxon>
        <taxon>Actinoplanes</taxon>
    </lineage>
</organism>
<proteinExistence type="predicted"/>
<evidence type="ECO:0000313" key="2">
    <source>
        <dbReference type="EMBL" id="MBG0564154.1"/>
    </source>
</evidence>
<evidence type="ECO:0000313" key="3">
    <source>
        <dbReference type="Proteomes" id="UP000598146"/>
    </source>
</evidence>
<accession>A0A931C8I7</accession>
<dbReference type="AlphaFoldDB" id="A0A931C8I7"/>
<gene>
    <name evidence="2" type="ORF">I4J89_22165</name>
</gene>
<name>A0A931C8I7_9ACTN</name>
<dbReference type="RefSeq" id="WP_196415938.1">
    <property type="nucleotide sequence ID" value="NZ_JADQTO010000010.1"/>
</dbReference>
<dbReference type="EMBL" id="JADQTO010000010">
    <property type="protein sequence ID" value="MBG0564154.1"/>
    <property type="molecule type" value="Genomic_DNA"/>
</dbReference>
<feature type="region of interest" description="Disordered" evidence="1">
    <location>
        <begin position="107"/>
        <end position="126"/>
    </location>
</feature>